<evidence type="ECO:0000256" key="5">
    <source>
        <dbReference type="ARBA" id="ARBA00022695"/>
    </source>
</evidence>
<evidence type="ECO:0000256" key="4">
    <source>
        <dbReference type="ARBA" id="ARBA00022679"/>
    </source>
</evidence>
<dbReference type="GO" id="GO:0003887">
    <property type="term" value="F:DNA-directed DNA polymerase activity"/>
    <property type="evidence" value="ECO:0007669"/>
    <property type="project" value="UniProtKB-KW"/>
</dbReference>
<dbReference type="CDD" id="cd12113">
    <property type="entry name" value="PHP_PolIIIA_DnaE3"/>
    <property type="match status" value="1"/>
</dbReference>
<evidence type="ECO:0000256" key="7">
    <source>
        <dbReference type="ARBA" id="ARBA00022932"/>
    </source>
</evidence>
<evidence type="ECO:0000313" key="11">
    <source>
        <dbReference type="Proteomes" id="UP000231282"/>
    </source>
</evidence>
<dbReference type="GO" id="GO:0005737">
    <property type="term" value="C:cytoplasm"/>
    <property type="evidence" value="ECO:0007669"/>
    <property type="project" value="UniProtKB-SubCell"/>
</dbReference>
<keyword evidence="5" id="KW-0548">Nucleotidyltransferase</keyword>
<dbReference type="InterPro" id="IPR016195">
    <property type="entry name" value="Pol/histidinol_Pase-like"/>
</dbReference>
<dbReference type="Pfam" id="PF02811">
    <property type="entry name" value="PHP"/>
    <property type="match status" value="1"/>
</dbReference>
<dbReference type="InterPro" id="IPR041931">
    <property type="entry name" value="DNA_pol3_alpha_thumb_dom"/>
</dbReference>
<keyword evidence="7" id="KW-0239">DNA-directed DNA polymerase</keyword>
<evidence type="ECO:0000256" key="3">
    <source>
        <dbReference type="ARBA" id="ARBA00019114"/>
    </source>
</evidence>
<dbReference type="GO" id="GO:0003676">
    <property type="term" value="F:nucleic acid binding"/>
    <property type="evidence" value="ECO:0007669"/>
    <property type="project" value="InterPro"/>
</dbReference>
<dbReference type="InterPro" id="IPR003141">
    <property type="entry name" value="Pol/His_phosphatase_N"/>
</dbReference>
<dbReference type="SMART" id="SM00481">
    <property type="entry name" value="POLIIIAc"/>
    <property type="match status" value="1"/>
</dbReference>
<evidence type="ECO:0000256" key="1">
    <source>
        <dbReference type="ARBA" id="ARBA00004496"/>
    </source>
</evidence>
<sequence length="1161" mass="132065">MSNVNNKKSKIPEFVHLHVHSEYSLLDGLSKIEKLVAKAKELRMKSLALTDHGVMYGAIKFYNTCQKEGIKPILGCEMYLSRGSRFEKTGGPEISPYHLLVLAKNLKGYYNLMKLVTKAHLEGFYYKPRIDMELLKEHHEGLIVSTACLQGIIPRLVLNNQPKEAIKQTQKFLEIFGEDFYLEIQSHPKIPDQAKANREIIKISRQLGIPLIATNDSHYINPDDAPAQDALMAIGMQKKLTDQNRLSMLGSPDFYLKSPEEMHQSFLEYPDALKNTLSIAEKCNLKIPLGNKVYPSYPLPNGEKAVNYLHKITFERRELRYPKLTKEVKERINYELSLITKMGYAEYFLIVQDYVNWAKKQDIRVGPGRGSGAGSIVAYILRITSMDPLLHNLPFERFLNPERQSTPDFDIDFSDNRRDEVIDYIRQKYGENHVANIITFGTIESRMAVRDIARVLDFPYSTGDRLAKMIPAEAGQKISIDESLKINPELKIAYQTEKETKQILDLAKKIVGVARHASTHAAGVVMADKPLVHYTPLQRETKGERITTQYDMYSLDLNVADDAVGLLKMDLLGLRNLTILEEAINFVKQTEKKKIDLSEISLDNSKVYEIISQGETTGVFQLESEGMRRLAKKLKPNRFSDLSAMIALFRPGPMQFIDDFVNRKQNPRLIDYLHPNLQPILEETYGIIVYQEQVMQIAHAIAGFSLGRADILRRAMGKKKLSMMKGEKKDFIAGCLKNGYSKKIAEQIFSMIEKFANYGFNKAHSASYAMIAYQTAWMKTHYPVEFTAALLSTESNKSEKRMILGIDDCRRTGINIFPPDINISQSDFIIEKDRKSLKGKAIRFGLSAIKNVGVVAIKTIIKERKDNGPFQSLTDFCLRVDTQKVNKKVIESLTKVGAMDRFGKRSAILATLDQIRQQGEREQKNKTLGQTSLFAEQQSKKTREDKLPQIEEFSNQEIKKFEENLLGVSLSSEPLWDRKTAQEFDQKIIDILDLPAGSKVKVLGIIDNIRIVFTRSQSQEMAFLTLMDEGGEINTIVFPKIFSQNQSKLIKNNPIVVIGKIDKREEEKSLIADQVFTLKEAQKQLFNSSEEKFDFTITIPKSIRSQVLITLNSLLQKNPGDKKGALILQYHDENKTLKLNSGVNYTANLAKKIEDLLKPKL</sequence>
<dbReference type="Gene3D" id="1.10.10.1600">
    <property type="entry name" value="Bacterial DNA polymerase III alpha subunit, thumb domain"/>
    <property type="match status" value="1"/>
</dbReference>
<dbReference type="Gene3D" id="3.20.20.140">
    <property type="entry name" value="Metal-dependent hydrolases"/>
    <property type="match status" value="1"/>
</dbReference>
<dbReference type="InterPro" id="IPR004013">
    <property type="entry name" value="PHP_dom"/>
</dbReference>
<accession>A0A2H0WRC0</accession>
<evidence type="ECO:0000256" key="8">
    <source>
        <dbReference type="ARBA" id="ARBA00049244"/>
    </source>
</evidence>
<gene>
    <name evidence="10" type="ORF">COT63_01135</name>
</gene>
<dbReference type="GO" id="GO:0008408">
    <property type="term" value="F:3'-5' exonuclease activity"/>
    <property type="evidence" value="ECO:0007669"/>
    <property type="project" value="InterPro"/>
</dbReference>
<dbReference type="InterPro" id="IPR029460">
    <property type="entry name" value="DNAPol_HHH"/>
</dbReference>
<feature type="domain" description="Polymerase/histidinol phosphatase N-terminal" evidence="9">
    <location>
        <begin position="15"/>
        <end position="82"/>
    </location>
</feature>
<reference evidence="11" key="1">
    <citation type="submission" date="2017-09" db="EMBL/GenBank/DDBJ databases">
        <title>Depth-based differentiation of microbial function through sediment-hosted aquifers and enrichment of novel symbionts in the deep terrestrial subsurface.</title>
        <authorList>
            <person name="Probst A.J."/>
            <person name="Ladd B."/>
            <person name="Jarett J.K."/>
            <person name="Geller-Mcgrath D.E."/>
            <person name="Sieber C.M.K."/>
            <person name="Emerson J.B."/>
            <person name="Anantharaman K."/>
            <person name="Thomas B.C."/>
            <person name="Malmstrom R."/>
            <person name="Stieglmeier M."/>
            <person name="Klingl A."/>
            <person name="Woyke T."/>
            <person name="Ryan C.M."/>
            <person name="Banfield J.F."/>
        </authorList>
    </citation>
    <scope>NUCLEOTIDE SEQUENCE [LARGE SCALE GENOMIC DNA]</scope>
</reference>
<evidence type="ECO:0000313" key="10">
    <source>
        <dbReference type="EMBL" id="PIS15222.1"/>
    </source>
</evidence>
<dbReference type="EC" id="2.7.7.7" evidence="2"/>
<dbReference type="CDD" id="cd04485">
    <property type="entry name" value="DnaE_OBF"/>
    <property type="match status" value="1"/>
</dbReference>
<proteinExistence type="predicted"/>
<dbReference type="PANTHER" id="PTHR32294:SF0">
    <property type="entry name" value="DNA POLYMERASE III SUBUNIT ALPHA"/>
    <property type="match status" value="1"/>
</dbReference>
<dbReference type="NCBIfam" id="NF004226">
    <property type="entry name" value="PRK05673.1"/>
    <property type="match status" value="1"/>
</dbReference>
<dbReference type="Gene3D" id="1.10.150.870">
    <property type="match status" value="1"/>
</dbReference>
<keyword evidence="4" id="KW-0808">Transferase</keyword>
<dbReference type="PANTHER" id="PTHR32294">
    <property type="entry name" value="DNA POLYMERASE III SUBUNIT ALPHA"/>
    <property type="match status" value="1"/>
</dbReference>
<dbReference type="InterPro" id="IPR004805">
    <property type="entry name" value="DnaE2/DnaE/PolC"/>
</dbReference>
<dbReference type="NCBIfam" id="TIGR00594">
    <property type="entry name" value="polc"/>
    <property type="match status" value="1"/>
</dbReference>
<evidence type="ECO:0000259" key="9">
    <source>
        <dbReference type="SMART" id="SM00481"/>
    </source>
</evidence>
<dbReference type="AlphaFoldDB" id="A0A2H0WRC0"/>
<keyword evidence="6" id="KW-0235">DNA replication</keyword>
<evidence type="ECO:0000256" key="2">
    <source>
        <dbReference type="ARBA" id="ARBA00012417"/>
    </source>
</evidence>
<protein>
    <recommendedName>
        <fullName evidence="3">DNA polymerase III subunit alpha</fullName>
        <ecNumber evidence="2">2.7.7.7</ecNumber>
    </recommendedName>
</protein>
<name>A0A2H0WRC0_9BACT</name>
<dbReference type="Pfam" id="PF17657">
    <property type="entry name" value="DNA_pol3_finger"/>
    <property type="match status" value="1"/>
</dbReference>
<dbReference type="InterPro" id="IPR040982">
    <property type="entry name" value="DNA_pol3_finger"/>
</dbReference>
<dbReference type="Pfam" id="PF07733">
    <property type="entry name" value="DNA_pol3_alpha"/>
    <property type="match status" value="1"/>
</dbReference>
<dbReference type="NCBIfam" id="NF005298">
    <property type="entry name" value="PRK06826.1"/>
    <property type="match status" value="1"/>
</dbReference>
<evidence type="ECO:0000256" key="6">
    <source>
        <dbReference type="ARBA" id="ARBA00022705"/>
    </source>
</evidence>
<dbReference type="Proteomes" id="UP000231282">
    <property type="component" value="Unassembled WGS sequence"/>
</dbReference>
<dbReference type="Pfam" id="PF14579">
    <property type="entry name" value="HHH_6"/>
    <property type="match status" value="1"/>
</dbReference>
<dbReference type="GO" id="GO:0006260">
    <property type="term" value="P:DNA replication"/>
    <property type="evidence" value="ECO:0007669"/>
    <property type="project" value="UniProtKB-KW"/>
</dbReference>
<dbReference type="InterPro" id="IPR011708">
    <property type="entry name" value="DNA_pol3_alpha_NTPase_dom"/>
</dbReference>
<organism evidence="10 11">
    <name type="scientific">Candidatus Shapirobacteria bacterium CG09_land_8_20_14_0_10_38_17</name>
    <dbReference type="NCBI Taxonomy" id="1974884"/>
    <lineage>
        <taxon>Bacteria</taxon>
        <taxon>Candidatus Shapironibacteriota</taxon>
    </lineage>
</organism>
<dbReference type="SUPFAM" id="SSF89550">
    <property type="entry name" value="PHP domain-like"/>
    <property type="match status" value="1"/>
</dbReference>
<dbReference type="InterPro" id="IPR004365">
    <property type="entry name" value="NA-bd_OB_tRNA"/>
</dbReference>
<comment type="subcellular location">
    <subcellularLocation>
        <location evidence="1">Cytoplasm</location>
    </subcellularLocation>
</comment>
<comment type="catalytic activity">
    <reaction evidence="8">
        <text>DNA(n) + a 2'-deoxyribonucleoside 5'-triphosphate = DNA(n+1) + diphosphate</text>
        <dbReference type="Rhea" id="RHEA:22508"/>
        <dbReference type="Rhea" id="RHEA-COMP:17339"/>
        <dbReference type="Rhea" id="RHEA-COMP:17340"/>
        <dbReference type="ChEBI" id="CHEBI:33019"/>
        <dbReference type="ChEBI" id="CHEBI:61560"/>
        <dbReference type="ChEBI" id="CHEBI:173112"/>
        <dbReference type="EC" id="2.7.7.7"/>
    </reaction>
</comment>
<comment type="caution">
    <text evidence="10">The sequence shown here is derived from an EMBL/GenBank/DDBJ whole genome shotgun (WGS) entry which is preliminary data.</text>
</comment>
<dbReference type="EMBL" id="PEZH01000020">
    <property type="protein sequence ID" value="PIS15222.1"/>
    <property type="molecule type" value="Genomic_DNA"/>
</dbReference>
<dbReference type="Pfam" id="PF01336">
    <property type="entry name" value="tRNA_anti-codon"/>
    <property type="match status" value="1"/>
</dbReference>